<dbReference type="NCBIfam" id="TIGR02937">
    <property type="entry name" value="sigma70-ECF"/>
    <property type="match status" value="1"/>
</dbReference>
<evidence type="ECO:0000256" key="4">
    <source>
        <dbReference type="ARBA" id="ARBA00023125"/>
    </source>
</evidence>
<keyword evidence="5" id="KW-0804">Transcription</keyword>
<protein>
    <submittedName>
        <fullName evidence="8">Putative RNA polymerase sigma-D factor</fullName>
    </submittedName>
</protein>
<dbReference type="Gene3D" id="1.10.1740.10">
    <property type="match status" value="1"/>
</dbReference>
<keyword evidence="2" id="KW-0805">Transcription regulation</keyword>
<evidence type="ECO:0000256" key="3">
    <source>
        <dbReference type="ARBA" id="ARBA00023082"/>
    </source>
</evidence>
<dbReference type="Proteomes" id="UP000042997">
    <property type="component" value="Unassembled WGS sequence"/>
</dbReference>
<dbReference type="eggNOG" id="COG1595">
    <property type="taxonomic scope" value="Bacteria"/>
</dbReference>
<keyword evidence="4" id="KW-0238">DNA-binding</keyword>
<keyword evidence="3" id="KW-0731">Sigma factor</keyword>
<dbReference type="EMBL" id="CCSD01000046">
    <property type="protein sequence ID" value="CDZ87939.1"/>
    <property type="molecule type" value="Genomic_DNA"/>
</dbReference>
<feature type="domain" description="RNA polymerase sigma factor 70 region 4 type 2" evidence="7">
    <location>
        <begin position="125"/>
        <end position="176"/>
    </location>
</feature>
<dbReference type="SUPFAM" id="SSF88946">
    <property type="entry name" value="Sigma2 domain of RNA polymerase sigma factors"/>
    <property type="match status" value="1"/>
</dbReference>
<organism evidence="8 9">
    <name type="scientific">Rhodococcus ruber</name>
    <dbReference type="NCBI Taxonomy" id="1830"/>
    <lineage>
        <taxon>Bacteria</taxon>
        <taxon>Bacillati</taxon>
        <taxon>Actinomycetota</taxon>
        <taxon>Actinomycetes</taxon>
        <taxon>Mycobacteriales</taxon>
        <taxon>Nocardiaceae</taxon>
        <taxon>Rhodococcus</taxon>
    </lineage>
</organism>
<sequence>MHRIETEELLRRWVPRAVAGEPHAVGVVVSSVRPHVLNFCAARMDEGTRAHTPAEDVAQEVCLALTRALPRYQDRGASLLRFAFGIATHKVADVRRKAARTVTPLHDVAGPGPEEGVLDEELRSAVRRQLALLPEQQRRVVQLRILQGYSAERTAALLGTSVGAVRIAQHRALQRIRLQLSRAERADTVRSAAR</sequence>
<dbReference type="InterPro" id="IPR013324">
    <property type="entry name" value="RNA_pol_sigma_r3/r4-like"/>
</dbReference>
<dbReference type="RefSeq" id="WP_017679776.1">
    <property type="nucleotide sequence ID" value="NZ_CP023714.1"/>
</dbReference>
<dbReference type="GO" id="GO:0003677">
    <property type="term" value="F:DNA binding"/>
    <property type="evidence" value="ECO:0007669"/>
    <property type="project" value="UniProtKB-KW"/>
</dbReference>
<dbReference type="InterPro" id="IPR013249">
    <property type="entry name" value="RNA_pol_sigma70_r4_t2"/>
</dbReference>
<dbReference type="GO" id="GO:0006352">
    <property type="term" value="P:DNA-templated transcription initiation"/>
    <property type="evidence" value="ECO:0007669"/>
    <property type="project" value="InterPro"/>
</dbReference>
<dbReference type="Pfam" id="PF04542">
    <property type="entry name" value="Sigma70_r2"/>
    <property type="match status" value="1"/>
</dbReference>
<dbReference type="CDD" id="cd06171">
    <property type="entry name" value="Sigma70_r4"/>
    <property type="match status" value="1"/>
</dbReference>
<evidence type="ECO:0000259" key="7">
    <source>
        <dbReference type="Pfam" id="PF08281"/>
    </source>
</evidence>
<dbReference type="InterPro" id="IPR039425">
    <property type="entry name" value="RNA_pol_sigma-70-like"/>
</dbReference>
<gene>
    <name evidence="8" type="primary">sigD</name>
    <name evidence="8" type="ORF">RHRU231_360059</name>
</gene>
<evidence type="ECO:0000256" key="5">
    <source>
        <dbReference type="ARBA" id="ARBA00023163"/>
    </source>
</evidence>
<proteinExistence type="inferred from homology"/>
<dbReference type="InterPro" id="IPR007627">
    <property type="entry name" value="RNA_pol_sigma70_r2"/>
</dbReference>
<dbReference type="SUPFAM" id="SSF88659">
    <property type="entry name" value="Sigma3 and sigma4 domains of RNA polymerase sigma factors"/>
    <property type="match status" value="1"/>
</dbReference>
<evidence type="ECO:0000256" key="1">
    <source>
        <dbReference type="ARBA" id="ARBA00010641"/>
    </source>
</evidence>
<dbReference type="InterPro" id="IPR036388">
    <property type="entry name" value="WH-like_DNA-bd_sf"/>
</dbReference>
<dbReference type="Gene3D" id="1.10.10.10">
    <property type="entry name" value="Winged helix-like DNA-binding domain superfamily/Winged helix DNA-binding domain"/>
    <property type="match status" value="1"/>
</dbReference>
<evidence type="ECO:0000313" key="9">
    <source>
        <dbReference type="Proteomes" id="UP000042997"/>
    </source>
</evidence>
<name>A0A098BGW0_9NOCA</name>
<evidence type="ECO:0000256" key="2">
    <source>
        <dbReference type="ARBA" id="ARBA00023015"/>
    </source>
</evidence>
<dbReference type="InterPro" id="IPR014284">
    <property type="entry name" value="RNA_pol_sigma-70_dom"/>
</dbReference>
<dbReference type="InterPro" id="IPR013325">
    <property type="entry name" value="RNA_pol_sigma_r2"/>
</dbReference>
<reference evidence="8 9" key="1">
    <citation type="journal article" date="2014" name="Genome Announc.">
        <title>Draft Genome Sequence of Propane- and Butane-Oxidizing Actinobacterium Rhodococcus ruber IEGM 231.</title>
        <authorList>
            <person name="Ivshina I.B."/>
            <person name="Kuyukina M.S."/>
            <person name="Krivoruchko A.V."/>
            <person name="Barbe V."/>
            <person name="Fischer C."/>
        </authorList>
    </citation>
    <scope>NUCLEOTIDE SEQUENCE [LARGE SCALE GENOMIC DNA]</scope>
</reference>
<comment type="similarity">
    <text evidence="1">Belongs to the sigma-70 factor family. ECF subfamily.</text>
</comment>
<feature type="domain" description="RNA polymerase sigma-70 region 2" evidence="6">
    <location>
        <begin position="29"/>
        <end position="101"/>
    </location>
</feature>
<evidence type="ECO:0000313" key="8">
    <source>
        <dbReference type="EMBL" id="CDZ87939.1"/>
    </source>
</evidence>
<dbReference type="PANTHER" id="PTHR43133">
    <property type="entry name" value="RNA POLYMERASE ECF-TYPE SIGMA FACTO"/>
    <property type="match status" value="1"/>
</dbReference>
<dbReference type="OrthoDB" id="5501064at2"/>
<dbReference type="GO" id="GO:0016987">
    <property type="term" value="F:sigma factor activity"/>
    <property type="evidence" value="ECO:0007669"/>
    <property type="project" value="UniProtKB-KW"/>
</dbReference>
<accession>A0A098BGW0</accession>
<evidence type="ECO:0000259" key="6">
    <source>
        <dbReference type="Pfam" id="PF04542"/>
    </source>
</evidence>
<dbReference type="PANTHER" id="PTHR43133:SF58">
    <property type="entry name" value="ECF RNA POLYMERASE SIGMA FACTOR SIGD"/>
    <property type="match status" value="1"/>
</dbReference>
<dbReference type="Pfam" id="PF08281">
    <property type="entry name" value="Sigma70_r4_2"/>
    <property type="match status" value="1"/>
</dbReference>
<dbReference type="AlphaFoldDB" id="A0A098BGW0"/>